<dbReference type="PROSITE" id="PS50198">
    <property type="entry name" value="PPIC_PPIASE_2"/>
    <property type="match status" value="1"/>
</dbReference>
<keyword evidence="5 6" id="KW-0413">Isomerase</keyword>
<protein>
    <recommendedName>
        <fullName evidence="2">peptidylprolyl isomerase</fullName>
        <ecNumber evidence="2">5.2.1.8</ecNumber>
    </recommendedName>
</protein>
<comment type="catalytic activity">
    <reaction evidence="1">
        <text>[protein]-peptidylproline (omega=180) = [protein]-peptidylproline (omega=0)</text>
        <dbReference type="Rhea" id="RHEA:16237"/>
        <dbReference type="Rhea" id="RHEA-COMP:10747"/>
        <dbReference type="Rhea" id="RHEA-COMP:10748"/>
        <dbReference type="ChEBI" id="CHEBI:83833"/>
        <dbReference type="ChEBI" id="CHEBI:83834"/>
        <dbReference type="EC" id="5.2.1.8"/>
    </reaction>
</comment>
<feature type="domain" description="PpiC" evidence="7">
    <location>
        <begin position="134"/>
        <end position="249"/>
    </location>
</feature>
<evidence type="ECO:0000256" key="2">
    <source>
        <dbReference type="ARBA" id="ARBA00013194"/>
    </source>
</evidence>
<evidence type="ECO:0000313" key="8">
    <source>
        <dbReference type="EMBL" id="EGJ35324.1"/>
    </source>
</evidence>
<dbReference type="EC" id="5.2.1.8" evidence="2"/>
<dbReference type="eggNOG" id="COG0760">
    <property type="taxonomic scope" value="Bacteria"/>
</dbReference>
<evidence type="ECO:0000313" key="9">
    <source>
        <dbReference type="Proteomes" id="UP000003959"/>
    </source>
</evidence>
<dbReference type="GO" id="GO:0003755">
    <property type="term" value="F:peptidyl-prolyl cis-trans isomerase activity"/>
    <property type="evidence" value="ECO:0007669"/>
    <property type="project" value="UniProtKB-KW"/>
</dbReference>
<keyword evidence="3" id="KW-0732">Signal</keyword>
<dbReference type="HOGENOM" id="CLU_082394_1_0_3"/>
<evidence type="ECO:0000256" key="4">
    <source>
        <dbReference type="ARBA" id="ARBA00023110"/>
    </source>
</evidence>
<proteinExistence type="predicted"/>
<keyword evidence="9" id="KW-1185">Reference proteome</keyword>
<dbReference type="SUPFAM" id="SSF54534">
    <property type="entry name" value="FKBP-like"/>
    <property type="match status" value="1"/>
</dbReference>
<dbReference type="InterPro" id="IPR027304">
    <property type="entry name" value="Trigger_fact/SurA_dom_sf"/>
</dbReference>
<evidence type="ECO:0000256" key="1">
    <source>
        <dbReference type="ARBA" id="ARBA00000971"/>
    </source>
</evidence>
<dbReference type="EMBL" id="GL890823">
    <property type="protein sequence ID" value="EGJ35324.1"/>
    <property type="molecule type" value="Genomic_DNA"/>
</dbReference>
<dbReference type="InterPro" id="IPR046357">
    <property type="entry name" value="PPIase_dom_sf"/>
</dbReference>
<dbReference type="InterPro" id="IPR000297">
    <property type="entry name" value="PPIase_PpiC"/>
</dbReference>
<dbReference type="PANTHER" id="PTHR47245:SF1">
    <property type="entry name" value="FOLDASE PROTEIN PRSA"/>
    <property type="match status" value="1"/>
</dbReference>
<reference evidence="9" key="1">
    <citation type="journal article" date="2011" name="Proc. Natl. Acad. Sci. U.S.A.">
        <title>Genomic insights into the physiology and ecology of the marine filamentous cyanobacterium Lyngbya majuscula.</title>
        <authorList>
            <person name="Jones A.C."/>
            <person name="Monroe E.A."/>
            <person name="Podell S."/>
            <person name="Hess W.R."/>
            <person name="Klages S."/>
            <person name="Esquenazi E."/>
            <person name="Niessen S."/>
            <person name="Hoover H."/>
            <person name="Rothmann M."/>
            <person name="Lasken R.S."/>
            <person name="Yates J.R.III."/>
            <person name="Reinhardt R."/>
            <person name="Kube M."/>
            <person name="Burkart M.D."/>
            <person name="Allen E.E."/>
            <person name="Dorrestein P.C."/>
            <person name="Gerwick W.H."/>
            <person name="Gerwick L."/>
        </authorList>
    </citation>
    <scope>NUCLEOTIDE SEQUENCE [LARGE SCALE GENOMIC DNA]</scope>
    <source>
        <strain evidence="9">3L</strain>
    </source>
</reference>
<dbReference type="PANTHER" id="PTHR47245">
    <property type="entry name" value="PEPTIDYLPROLYL ISOMERASE"/>
    <property type="match status" value="1"/>
</dbReference>
<organism evidence="8 9">
    <name type="scientific">Moorena producens 3L</name>
    <dbReference type="NCBI Taxonomy" id="489825"/>
    <lineage>
        <taxon>Bacteria</taxon>
        <taxon>Bacillati</taxon>
        <taxon>Cyanobacteriota</taxon>
        <taxon>Cyanophyceae</taxon>
        <taxon>Coleofasciculales</taxon>
        <taxon>Coleofasciculaceae</taxon>
        <taxon>Moorena</taxon>
    </lineage>
</organism>
<dbReference type="InterPro" id="IPR050245">
    <property type="entry name" value="PrsA_foldase"/>
</dbReference>
<dbReference type="Gene3D" id="3.10.50.40">
    <property type="match status" value="1"/>
</dbReference>
<evidence type="ECO:0000256" key="6">
    <source>
        <dbReference type="PROSITE-ProRule" id="PRU00278"/>
    </source>
</evidence>
<name>F4XJP4_9CYAN</name>
<evidence type="ECO:0000259" key="7">
    <source>
        <dbReference type="PROSITE" id="PS50198"/>
    </source>
</evidence>
<dbReference type="Pfam" id="PF00639">
    <property type="entry name" value="Rotamase"/>
    <property type="match status" value="1"/>
</dbReference>
<sequence length="286" mass="32528">MPLAYSLLPAPCSLFPIPHSLFPVPCSLLPKFPIKNYQKKIMLPAITITTEDIFNQVKLSYKIPDMIEGIVTRKVIAATAESAGIRVEIEDLQQAADQFRLMNKLENSEDTWAWLQNYSMSLDDFEEVVYTNLIANKLVQHLFADKVEPYFFEHQLDYAAAVIYEVVLDDKDLAMELFYALDEGETSFYEIAHEYIQDTELRRSGGYRGIVKRHEFKPEISAAVFAAEPPQLLKPIVSSQGVHLILVEEIVKSELDGKLRAQIVSDLFTGWLKGQIGEVEVIKQIE</sequence>
<evidence type="ECO:0000256" key="5">
    <source>
        <dbReference type="ARBA" id="ARBA00023235"/>
    </source>
</evidence>
<evidence type="ECO:0000256" key="3">
    <source>
        <dbReference type="ARBA" id="ARBA00022729"/>
    </source>
</evidence>
<gene>
    <name evidence="8" type="ORF">LYNGBM3L_08150</name>
</gene>
<dbReference type="SUPFAM" id="SSF109998">
    <property type="entry name" value="Triger factor/SurA peptide-binding domain-like"/>
    <property type="match status" value="1"/>
</dbReference>
<dbReference type="AlphaFoldDB" id="F4XJP4"/>
<keyword evidence="4 6" id="KW-0697">Rotamase</keyword>
<dbReference type="Proteomes" id="UP000003959">
    <property type="component" value="Unassembled WGS sequence"/>
</dbReference>
<dbReference type="Gene3D" id="1.10.4030.10">
    <property type="entry name" value="Porin chaperone SurA, peptide-binding domain"/>
    <property type="match status" value="1"/>
</dbReference>
<accession>F4XJP4</accession>